<evidence type="ECO:0000313" key="1">
    <source>
        <dbReference type="EMBL" id="KAI4297025.1"/>
    </source>
</evidence>
<evidence type="ECO:0000313" key="2">
    <source>
        <dbReference type="Proteomes" id="UP000828941"/>
    </source>
</evidence>
<sequence length="260" mass="28450">MLVNLEILDLSQNKFTSSIPSSIGNLTKLKGLSFLTNNFSHIIPPEVNNLTNLILDLSGNLLTGGIPTTLGELRRLETLNLSSNNLSGEIPSGFDDMSSLTSVDISDNQLRGPLPNNQAFHNATIETLRNNKGLCATEEFDNRYLIGVGGYGNVYKAMLSTVYECLEGGSLDKILNHETQEVAFDWNRRVNVVKDVANALSYMHQGCSSPIVHRDISSKNILLNLEYEAHISDFGTAKLLKHDSSNWTLFAGTFGYAAPG</sequence>
<comment type="caution">
    <text evidence="1">The sequence shown here is derived from an EMBL/GenBank/DDBJ whole genome shotgun (WGS) entry which is preliminary data.</text>
</comment>
<dbReference type="EMBL" id="CM039439">
    <property type="protein sequence ID" value="KAI4297025.1"/>
    <property type="molecule type" value="Genomic_DNA"/>
</dbReference>
<reference evidence="1 2" key="1">
    <citation type="journal article" date="2022" name="DNA Res.">
        <title>Chromosomal-level genome assembly of the orchid tree Bauhinia variegata (Leguminosae; Cercidoideae) supports the allotetraploid origin hypothesis of Bauhinia.</title>
        <authorList>
            <person name="Zhong Y."/>
            <person name="Chen Y."/>
            <person name="Zheng D."/>
            <person name="Pang J."/>
            <person name="Liu Y."/>
            <person name="Luo S."/>
            <person name="Meng S."/>
            <person name="Qian L."/>
            <person name="Wei D."/>
            <person name="Dai S."/>
            <person name="Zhou R."/>
        </authorList>
    </citation>
    <scope>NUCLEOTIDE SEQUENCE [LARGE SCALE GENOMIC DNA]</scope>
    <source>
        <strain evidence="1">BV-YZ2020</strain>
    </source>
</reference>
<name>A0ACB9KIF2_BAUVA</name>
<protein>
    <submittedName>
        <fullName evidence="1">Uncharacterized protein</fullName>
    </submittedName>
</protein>
<proteinExistence type="predicted"/>
<accession>A0ACB9KIF2</accession>
<keyword evidence="2" id="KW-1185">Reference proteome</keyword>
<organism evidence="1 2">
    <name type="scientific">Bauhinia variegata</name>
    <name type="common">Purple orchid tree</name>
    <name type="synonym">Phanera variegata</name>
    <dbReference type="NCBI Taxonomy" id="167791"/>
    <lineage>
        <taxon>Eukaryota</taxon>
        <taxon>Viridiplantae</taxon>
        <taxon>Streptophyta</taxon>
        <taxon>Embryophyta</taxon>
        <taxon>Tracheophyta</taxon>
        <taxon>Spermatophyta</taxon>
        <taxon>Magnoliopsida</taxon>
        <taxon>eudicotyledons</taxon>
        <taxon>Gunneridae</taxon>
        <taxon>Pentapetalae</taxon>
        <taxon>rosids</taxon>
        <taxon>fabids</taxon>
        <taxon>Fabales</taxon>
        <taxon>Fabaceae</taxon>
        <taxon>Cercidoideae</taxon>
        <taxon>Cercideae</taxon>
        <taxon>Bauhiniinae</taxon>
        <taxon>Bauhinia</taxon>
    </lineage>
</organism>
<gene>
    <name evidence="1" type="ORF">L6164_036937</name>
</gene>
<dbReference type="Proteomes" id="UP000828941">
    <property type="component" value="Chromosome 14"/>
</dbReference>